<dbReference type="GO" id="GO:0006352">
    <property type="term" value="P:DNA-templated transcription initiation"/>
    <property type="evidence" value="ECO:0007669"/>
    <property type="project" value="InterPro"/>
</dbReference>
<dbReference type="PANTHER" id="PTHR43133:SF60">
    <property type="entry name" value="RNA POLYMERASE SIGMA FACTOR SIGV"/>
    <property type="match status" value="1"/>
</dbReference>
<evidence type="ECO:0000313" key="9">
    <source>
        <dbReference type="EMBL" id="EEG48990.1"/>
    </source>
</evidence>
<evidence type="ECO:0000259" key="8">
    <source>
        <dbReference type="Pfam" id="PF08281"/>
    </source>
</evidence>
<dbReference type="InterPro" id="IPR007627">
    <property type="entry name" value="RNA_pol_sigma70_r2"/>
</dbReference>
<dbReference type="GO" id="GO:0003677">
    <property type="term" value="F:DNA binding"/>
    <property type="evidence" value="ECO:0007669"/>
    <property type="project" value="UniProtKB-KW"/>
</dbReference>
<dbReference type="Gene3D" id="1.10.10.10">
    <property type="entry name" value="Winged helix-like DNA-binding domain superfamily/Winged helix DNA-binding domain"/>
    <property type="match status" value="1"/>
</dbReference>
<dbReference type="GO" id="GO:0006950">
    <property type="term" value="P:response to stress"/>
    <property type="evidence" value="ECO:0007669"/>
    <property type="project" value="UniProtKB-ARBA"/>
</dbReference>
<keyword evidence="3 6" id="KW-0731">Sigma factor</keyword>
<evidence type="ECO:0000256" key="3">
    <source>
        <dbReference type="ARBA" id="ARBA00023082"/>
    </source>
</evidence>
<keyword evidence="4 6" id="KW-0238">DNA-binding</keyword>
<dbReference type="eggNOG" id="COG1595">
    <property type="taxonomic scope" value="Bacteria"/>
</dbReference>
<dbReference type="PANTHER" id="PTHR43133">
    <property type="entry name" value="RNA POLYMERASE ECF-TYPE SIGMA FACTO"/>
    <property type="match status" value="1"/>
</dbReference>
<dbReference type="SUPFAM" id="SSF88659">
    <property type="entry name" value="Sigma3 and sigma4 domains of RNA polymerase sigma factors"/>
    <property type="match status" value="1"/>
</dbReference>
<dbReference type="SUPFAM" id="SSF88946">
    <property type="entry name" value="Sigma2 domain of RNA polymerase sigma factors"/>
    <property type="match status" value="1"/>
</dbReference>
<dbReference type="GO" id="GO:0016987">
    <property type="term" value="F:sigma factor activity"/>
    <property type="evidence" value="ECO:0007669"/>
    <property type="project" value="UniProtKB-KW"/>
</dbReference>
<dbReference type="AlphaFoldDB" id="C0CMM5"/>
<evidence type="ECO:0000256" key="6">
    <source>
        <dbReference type="RuleBase" id="RU000716"/>
    </source>
</evidence>
<keyword evidence="10" id="KW-1185">Reference proteome</keyword>
<protein>
    <recommendedName>
        <fullName evidence="6">RNA polymerase sigma factor</fullName>
    </recommendedName>
</protein>
<dbReference type="EMBL" id="ACBZ01000111">
    <property type="protein sequence ID" value="EEG48990.1"/>
    <property type="molecule type" value="Genomic_DNA"/>
</dbReference>
<evidence type="ECO:0000256" key="2">
    <source>
        <dbReference type="ARBA" id="ARBA00023015"/>
    </source>
</evidence>
<feature type="domain" description="RNA polymerase sigma-70 region 2" evidence="7">
    <location>
        <begin position="13"/>
        <end position="79"/>
    </location>
</feature>
<dbReference type="HOGENOM" id="CLU_047691_3_1_9"/>
<name>C0CMM5_BLAHS</name>
<keyword evidence="2 6" id="KW-0805">Transcription regulation</keyword>
<organism evidence="9 10">
    <name type="scientific">Blautia hydrogenotrophica (strain DSM 10507 / JCM 14656 / S5a33)</name>
    <name type="common">Ruminococcus hydrogenotrophicus</name>
    <dbReference type="NCBI Taxonomy" id="476272"/>
    <lineage>
        <taxon>Bacteria</taxon>
        <taxon>Bacillati</taxon>
        <taxon>Bacillota</taxon>
        <taxon>Clostridia</taxon>
        <taxon>Lachnospirales</taxon>
        <taxon>Lachnospiraceae</taxon>
        <taxon>Blautia</taxon>
    </lineage>
</organism>
<gene>
    <name evidence="9" type="ORF">RUMHYD_02110</name>
</gene>
<evidence type="ECO:0000259" key="7">
    <source>
        <dbReference type="Pfam" id="PF04542"/>
    </source>
</evidence>
<accession>C0CMM5</accession>
<evidence type="ECO:0000256" key="1">
    <source>
        <dbReference type="ARBA" id="ARBA00010641"/>
    </source>
</evidence>
<feature type="domain" description="RNA polymerase sigma factor 70 region 4 type 2" evidence="8">
    <location>
        <begin position="112"/>
        <end position="162"/>
    </location>
</feature>
<keyword evidence="5 6" id="KW-0804">Transcription</keyword>
<dbReference type="InterPro" id="IPR013325">
    <property type="entry name" value="RNA_pol_sigma_r2"/>
</dbReference>
<proteinExistence type="inferred from homology"/>
<evidence type="ECO:0000256" key="4">
    <source>
        <dbReference type="ARBA" id="ARBA00023125"/>
    </source>
</evidence>
<dbReference type="InterPro" id="IPR039425">
    <property type="entry name" value="RNA_pol_sigma-70-like"/>
</dbReference>
<dbReference type="NCBIfam" id="TIGR02937">
    <property type="entry name" value="sigma70-ECF"/>
    <property type="match status" value="1"/>
</dbReference>
<dbReference type="InterPro" id="IPR014284">
    <property type="entry name" value="RNA_pol_sigma-70_dom"/>
</dbReference>
<dbReference type="GeneID" id="86820908"/>
<dbReference type="Pfam" id="PF08281">
    <property type="entry name" value="Sigma70_r4_2"/>
    <property type="match status" value="1"/>
</dbReference>
<dbReference type="RefSeq" id="WP_005949186.1">
    <property type="nucleotide sequence ID" value="NZ_CP136423.1"/>
</dbReference>
<evidence type="ECO:0000313" key="10">
    <source>
        <dbReference type="Proteomes" id="UP000003100"/>
    </source>
</evidence>
<dbReference type="InterPro" id="IPR013324">
    <property type="entry name" value="RNA_pol_sigma_r3/r4-like"/>
</dbReference>
<dbReference type="PROSITE" id="PS01063">
    <property type="entry name" value="SIGMA70_ECF"/>
    <property type="match status" value="1"/>
</dbReference>
<dbReference type="Proteomes" id="UP000003100">
    <property type="component" value="Unassembled WGS sequence"/>
</dbReference>
<reference evidence="9 10" key="2">
    <citation type="submission" date="2009-02" db="EMBL/GenBank/DDBJ databases">
        <title>Draft genome sequence of Blautia hydrogenotrophica DSM 10507 (Ruminococcus hydrogenotrophicus DSM 10507).</title>
        <authorList>
            <person name="Sudarsanam P."/>
            <person name="Ley R."/>
            <person name="Guruge J."/>
            <person name="Turnbaugh P.J."/>
            <person name="Mahowald M."/>
            <person name="Liep D."/>
            <person name="Gordon J."/>
        </authorList>
    </citation>
    <scope>NUCLEOTIDE SEQUENCE [LARGE SCALE GENOMIC DNA]</scope>
    <source>
        <strain evidence="10">DSM 10507 / JCM 14656 / S5a33</strain>
    </source>
</reference>
<reference evidence="9 10" key="1">
    <citation type="submission" date="2009-01" db="EMBL/GenBank/DDBJ databases">
        <authorList>
            <person name="Fulton L."/>
            <person name="Clifton S."/>
            <person name="Fulton B."/>
            <person name="Xu J."/>
            <person name="Minx P."/>
            <person name="Pepin K.H."/>
            <person name="Johnson M."/>
            <person name="Bhonagiri V."/>
            <person name="Nash W.E."/>
            <person name="Mardis E.R."/>
            <person name="Wilson R.K."/>
        </authorList>
    </citation>
    <scope>NUCLEOTIDE SEQUENCE [LARGE SCALE GENOMIC DNA]</scope>
    <source>
        <strain evidence="10">DSM 10507 / JCM 14656 / S5a33</strain>
    </source>
</reference>
<dbReference type="Pfam" id="PF04542">
    <property type="entry name" value="Sigma70_r2"/>
    <property type="match status" value="1"/>
</dbReference>
<sequence>MFSIQAQKQLEYLIDTYENLIFTVCYRLTGNYFDSQDLTQETFLSAYKHLSHFDGRNEKAWLTRIATNKCIDYLKRAGRNTYPTEDEYFLQLQTRGPTLEENILEQEVRTQLLQYCRLLKEPYREIAVLYFYQELGFSEIAQRTGKNLKTVQTQVYRAKAMLKKFYEKEGYGHGQKALPAGRTAQNRG</sequence>
<dbReference type="InterPro" id="IPR013249">
    <property type="entry name" value="RNA_pol_sigma70_r4_t2"/>
</dbReference>
<dbReference type="InterPro" id="IPR036388">
    <property type="entry name" value="WH-like_DNA-bd_sf"/>
</dbReference>
<dbReference type="InterPro" id="IPR000838">
    <property type="entry name" value="RNA_pol_sigma70_ECF_CS"/>
</dbReference>
<comment type="similarity">
    <text evidence="1 6">Belongs to the sigma-70 factor family. ECF subfamily.</text>
</comment>
<evidence type="ECO:0000256" key="5">
    <source>
        <dbReference type="ARBA" id="ARBA00023163"/>
    </source>
</evidence>
<dbReference type="Gene3D" id="1.10.1740.10">
    <property type="match status" value="1"/>
</dbReference>